<gene>
    <name evidence="12" type="primary">fliG</name>
    <name evidence="12" type="ORF">KU39_394</name>
</gene>
<keyword evidence="12" id="KW-0282">Flagellum</keyword>
<evidence type="ECO:0000256" key="2">
    <source>
        <dbReference type="ARBA" id="ARBA00004515"/>
    </source>
</evidence>
<evidence type="ECO:0000256" key="10">
    <source>
        <dbReference type="ARBA" id="ARBA00025598"/>
    </source>
</evidence>
<evidence type="ECO:0000313" key="12">
    <source>
        <dbReference type="EMBL" id="ALB21578.1"/>
    </source>
</evidence>
<comment type="similarity">
    <text evidence="3 11">Belongs to the FliG family.</text>
</comment>
<accession>A0A1L6TGM8</accession>
<dbReference type="InterPro" id="IPR023087">
    <property type="entry name" value="Flg_Motor_Flig_C"/>
</dbReference>
<dbReference type="PANTHER" id="PTHR30534">
    <property type="entry name" value="FLAGELLAR MOTOR SWITCH PROTEIN FLIG"/>
    <property type="match status" value="1"/>
</dbReference>
<dbReference type="InterPro" id="IPR000090">
    <property type="entry name" value="Flg_Motor_Flig"/>
</dbReference>
<evidence type="ECO:0000313" key="13">
    <source>
        <dbReference type="Proteomes" id="UP000029558"/>
    </source>
</evidence>
<dbReference type="GO" id="GO:0071973">
    <property type="term" value="P:bacterial-type flagellum-dependent cell motility"/>
    <property type="evidence" value="ECO:0007669"/>
    <property type="project" value="InterPro"/>
</dbReference>
<dbReference type="RefSeq" id="WP_017378326.1">
    <property type="nucleotide sequence ID" value="NZ_CP012508.1"/>
</dbReference>
<proteinExistence type="inferred from homology"/>
<dbReference type="PANTHER" id="PTHR30534:SF0">
    <property type="entry name" value="FLAGELLAR MOTOR SWITCH PROTEIN FLIG"/>
    <property type="match status" value="1"/>
</dbReference>
<dbReference type="Pfam" id="PF01706">
    <property type="entry name" value="FliG_C"/>
    <property type="match status" value="1"/>
</dbReference>
<comment type="subcellular location">
    <subcellularLocation>
        <location evidence="1 11">Bacterial flagellum basal body</location>
    </subcellularLocation>
    <subcellularLocation>
        <location evidence="2 11">Cell inner membrane</location>
        <topology evidence="2 11">Peripheral membrane protein</topology>
        <orientation evidence="2 11">Cytoplasmic side</orientation>
    </subcellularLocation>
</comment>
<dbReference type="AlphaFoldDB" id="A0A1L6TGM8"/>
<dbReference type="InterPro" id="IPR032779">
    <property type="entry name" value="FliG_M"/>
</dbReference>
<keyword evidence="12" id="KW-0966">Cell projection</keyword>
<dbReference type="GO" id="GO:0005886">
    <property type="term" value="C:plasma membrane"/>
    <property type="evidence" value="ECO:0007669"/>
    <property type="project" value="UniProtKB-SubCell"/>
</dbReference>
<dbReference type="PIRSF" id="PIRSF003161">
    <property type="entry name" value="FliG"/>
    <property type="match status" value="1"/>
</dbReference>
<protein>
    <recommendedName>
        <fullName evidence="4 11">Flagellar motor switch protein FliG</fullName>
    </recommendedName>
</protein>
<keyword evidence="9 11" id="KW-0975">Bacterial flagellum</keyword>
<dbReference type="GO" id="GO:0009425">
    <property type="term" value="C:bacterial-type flagellum basal body"/>
    <property type="evidence" value="ECO:0007669"/>
    <property type="project" value="UniProtKB-SubCell"/>
</dbReference>
<evidence type="ECO:0000256" key="4">
    <source>
        <dbReference type="ARBA" id="ARBA00021870"/>
    </source>
</evidence>
<keyword evidence="5 11" id="KW-1003">Cell membrane</keyword>
<reference evidence="12 13" key="1">
    <citation type="journal article" date="2014" name="Genome Announc.">
        <title>Comparative Genome Analysis of Two Isolates of the Fish Pathogen Piscirickettsia salmonis from Different Hosts Reveals Major Differences in Virulence-Associated Secretion Systems.</title>
        <authorList>
            <person name="Bohle H."/>
            <person name="Henriquez P."/>
            <person name="Grothusen H."/>
            <person name="Navas E."/>
            <person name="Sandoval A."/>
            <person name="Bustamante F."/>
            <person name="Bustos P."/>
            <person name="Mancilla M."/>
        </authorList>
    </citation>
    <scope>NUCLEOTIDE SEQUENCE [LARGE SCALE GENOMIC DNA]</scope>
    <source>
        <strain evidence="13">B1-32597</strain>
    </source>
</reference>
<dbReference type="Proteomes" id="UP000029558">
    <property type="component" value="Chromosome"/>
</dbReference>
<name>A0A1L6TGM8_PISSA</name>
<dbReference type="InterPro" id="IPR011002">
    <property type="entry name" value="FliG_a-hlx"/>
</dbReference>
<evidence type="ECO:0000256" key="8">
    <source>
        <dbReference type="ARBA" id="ARBA00023136"/>
    </source>
</evidence>
<dbReference type="Pfam" id="PF14842">
    <property type="entry name" value="FliG_N"/>
    <property type="match status" value="1"/>
</dbReference>
<dbReference type="NCBIfam" id="TIGR00207">
    <property type="entry name" value="fliG"/>
    <property type="match status" value="1"/>
</dbReference>
<dbReference type="GO" id="GO:0006935">
    <property type="term" value="P:chemotaxis"/>
    <property type="evidence" value="ECO:0007669"/>
    <property type="project" value="UniProtKB-KW"/>
</dbReference>
<keyword evidence="6 11" id="KW-0145">Chemotaxis</keyword>
<dbReference type="Gene3D" id="1.10.220.30">
    <property type="match status" value="3"/>
</dbReference>
<evidence type="ECO:0000256" key="1">
    <source>
        <dbReference type="ARBA" id="ARBA00004117"/>
    </source>
</evidence>
<dbReference type="PRINTS" id="PR00954">
    <property type="entry name" value="FLGMOTORFLIG"/>
</dbReference>
<dbReference type="FunFam" id="1.10.220.30:FF:000001">
    <property type="entry name" value="Flagellar motor switch protein FliG"/>
    <property type="match status" value="1"/>
</dbReference>
<evidence type="ECO:0000256" key="3">
    <source>
        <dbReference type="ARBA" id="ARBA00010299"/>
    </source>
</evidence>
<dbReference type="Pfam" id="PF14841">
    <property type="entry name" value="FliG_M"/>
    <property type="match status" value="1"/>
</dbReference>
<evidence type="ECO:0000256" key="5">
    <source>
        <dbReference type="ARBA" id="ARBA00022475"/>
    </source>
</evidence>
<evidence type="ECO:0000256" key="7">
    <source>
        <dbReference type="ARBA" id="ARBA00022779"/>
    </source>
</evidence>
<keyword evidence="12" id="KW-0969">Cilium</keyword>
<organism evidence="12 13">
    <name type="scientific">Piscirickettsia salmonis</name>
    <dbReference type="NCBI Taxonomy" id="1238"/>
    <lineage>
        <taxon>Bacteria</taxon>
        <taxon>Pseudomonadati</taxon>
        <taxon>Pseudomonadota</taxon>
        <taxon>Gammaproteobacteria</taxon>
        <taxon>Thiotrichales</taxon>
        <taxon>Piscirickettsiaceae</taxon>
        <taxon>Piscirickettsia</taxon>
    </lineage>
</organism>
<dbReference type="InterPro" id="IPR028263">
    <property type="entry name" value="FliG_N"/>
</dbReference>
<dbReference type="EMBL" id="CP012508">
    <property type="protein sequence ID" value="ALB21578.1"/>
    <property type="molecule type" value="Genomic_DNA"/>
</dbReference>
<dbReference type="OrthoDB" id="9780302at2"/>
<evidence type="ECO:0000256" key="6">
    <source>
        <dbReference type="ARBA" id="ARBA00022500"/>
    </source>
</evidence>
<keyword evidence="7 11" id="KW-0283">Flagellar rotation</keyword>
<keyword evidence="8 11" id="KW-0472">Membrane</keyword>
<evidence type="ECO:0000256" key="11">
    <source>
        <dbReference type="PIRNR" id="PIRNR003161"/>
    </source>
</evidence>
<keyword evidence="11" id="KW-0997">Cell inner membrane</keyword>
<evidence type="ECO:0000256" key="9">
    <source>
        <dbReference type="ARBA" id="ARBA00023143"/>
    </source>
</evidence>
<sequence>MSSEESSFNLDGIQKSSIFLMTVGKDVAATILQHLNPREVQRVGEAMVKTTKVEKSEVKYVFDIFYDAVARQTGLGIGSDEYIREMLVGAMGEEQAGGVIERILIGGSTKGLDSLKWMDARAVADVIRYEHPQIMSIVLSYIDGDQAAEVLAHLPMNQRSDLMMRVASLEAVQPAALRELNEILEKQFAGKQSAQAAAIGGVKTAADIMNFLDSTIEGEIMEEVKAADEELGHQIEDLMFVFDDLINIADRDMQRLLTDVEQDKLMLALKGADNSMKEKIFNNMSSRAAAMLREDLEVSAPARLSDVETAQKEILATARNLADQAEISLGGAGGEEMV</sequence>
<dbReference type="SUPFAM" id="SSF48029">
    <property type="entry name" value="FliG"/>
    <property type="match status" value="2"/>
</dbReference>
<dbReference type="GO" id="GO:0003774">
    <property type="term" value="F:cytoskeletal motor activity"/>
    <property type="evidence" value="ECO:0007669"/>
    <property type="project" value="InterPro"/>
</dbReference>
<comment type="function">
    <text evidence="10 11">FliG is one of three proteins (FliG, FliN, FliM) that forms the rotor-mounted switch complex (C ring), located at the base of the basal body. This complex interacts with the CheY and CheZ chemotaxis proteins, in addition to contacting components of the motor that determine the direction of flagellar rotation.</text>
</comment>